<feature type="region of interest" description="Disordered" evidence="1">
    <location>
        <begin position="1"/>
        <end position="29"/>
    </location>
</feature>
<proteinExistence type="predicted"/>
<protein>
    <submittedName>
        <fullName evidence="2">Uncharacterized protein</fullName>
    </submittedName>
</protein>
<organism evidence="2 3">
    <name type="scientific">Citricoccus parietis</name>
    <dbReference type="NCBI Taxonomy" id="592307"/>
    <lineage>
        <taxon>Bacteria</taxon>
        <taxon>Bacillati</taxon>
        <taxon>Actinomycetota</taxon>
        <taxon>Actinomycetes</taxon>
        <taxon>Micrococcales</taxon>
        <taxon>Micrococcaceae</taxon>
        <taxon>Citricoccus</taxon>
    </lineage>
</organism>
<name>A0ABV5G6U9_9MICC</name>
<evidence type="ECO:0000313" key="2">
    <source>
        <dbReference type="EMBL" id="MFB9074672.1"/>
    </source>
</evidence>
<accession>A0ABV5G6U9</accession>
<comment type="caution">
    <text evidence="2">The sequence shown here is derived from an EMBL/GenBank/DDBJ whole genome shotgun (WGS) entry which is preliminary data.</text>
</comment>
<sequence length="222" mass="22921">MTAGGSDVIPRHGRVDSGVVNSGGKDGDDCGFRGVPVSGALACSRVGLIDPGRTVKLHGFTGQPGTHAARGVDGEVTVLHGSSGRRQTAQGGELSLGSQGHQVTALGHPRLQGLHVAATGASGTDDDHRMMGQQVSRHLVRCHGVEGHEPLGTEDLRQVGVRRAVTGDEQQAAARTLREVPCLIDGELPGIQRLILAVAGRRVMEDLHGGPSSVELVLGDEG</sequence>
<gene>
    <name evidence="2" type="ORF">ACFFX0_27180</name>
</gene>
<reference evidence="2 3" key="1">
    <citation type="submission" date="2024-09" db="EMBL/GenBank/DDBJ databases">
        <authorList>
            <person name="Sun Q."/>
            <person name="Mori K."/>
        </authorList>
    </citation>
    <scope>NUCLEOTIDE SEQUENCE [LARGE SCALE GENOMIC DNA]</scope>
    <source>
        <strain evidence="2 3">CCM 7609</strain>
    </source>
</reference>
<dbReference type="Proteomes" id="UP001589575">
    <property type="component" value="Unassembled WGS sequence"/>
</dbReference>
<dbReference type="EMBL" id="JBHMFI010000002">
    <property type="protein sequence ID" value="MFB9074672.1"/>
    <property type="molecule type" value="Genomic_DNA"/>
</dbReference>
<evidence type="ECO:0000313" key="3">
    <source>
        <dbReference type="Proteomes" id="UP001589575"/>
    </source>
</evidence>
<keyword evidence="3" id="KW-1185">Reference proteome</keyword>
<evidence type="ECO:0000256" key="1">
    <source>
        <dbReference type="SAM" id="MobiDB-lite"/>
    </source>
</evidence>